<evidence type="ECO:0000313" key="3">
    <source>
        <dbReference type="Proteomes" id="UP001214553"/>
    </source>
</evidence>
<evidence type="ECO:0000259" key="1">
    <source>
        <dbReference type="Pfam" id="PF07615"/>
    </source>
</evidence>
<evidence type="ECO:0000313" key="2">
    <source>
        <dbReference type="EMBL" id="WEG09252.1"/>
    </source>
</evidence>
<dbReference type="SUPFAM" id="SSF89957">
    <property type="entry name" value="MTH1187/YkoF-like"/>
    <property type="match status" value="1"/>
</dbReference>
<name>A0ABY8BZF6_9MICO</name>
<protein>
    <submittedName>
        <fullName evidence="2">YkoF family thiamine/hydroxymethylpyrimidine-binding protein</fullName>
    </submittedName>
</protein>
<gene>
    <name evidence="2" type="ORF">PU630_01445</name>
</gene>
<dbReference type="EMBL" id="CP119108">
    <property type="protein sequence ID" value="WEG09252.1"/>
    <property type="molecule type" value="Genomic_DNA"/>
</dbReference>
<dbReference type="RefSeq" id="WP_275278576.1">
    <property type="nucleotide sequence ID" value="NZ_CP119108.1"/>
</dbReference>
<proteinExistence type="predicted"/>
<reference evidence="2 3" key="1">
    <citation type="submission" date="2023-03" db="EMBL/GenBank/DDBJ databases">
        <title>Genome sequence of Microbacterium sp. KACC 23027.</title>
        <authorList>
            <person name="Kim S."/>
            <person name="Heo J."/>
            <person name="Kwon S.-W."/>
        </authorList>
    </citation>
    <scope>NUCLEOTIDE SEQUENCE [LARGE SCALE GENOMIC DNA]</scope>
    <source>
        <strain evidence="2 3">KACC 23027</strain>
    </source>
</reference>
<dbReference type="Proteomes" id="UP001214553">
    <property type="component" value="Chromosome"/>
</dbReference>
<keyword evidence="3" id="KW-1185">Reference proteome</keyword>
<feature type="domain" description="Thiamin/hydroxymethyl pyrimidine-binding YkoF putative" evidence="1">
    <location>
        <begin position="1"/>
        <end position="72"/>
    </location>
</feature>
<dbReference type="InterPro" id="IPR011522">
    <property type="entry name" value="Thiamin/HMP-bd_put_YkoF"/>
</dbReference>
<feature type="domain" description="Thiamin/hydroxymethyl pyrimidine-binding YkoF putative" evidence="1">
    <location>
        <begin position="99"/>
        <end position="178"/>
    </location>
</feature>
<accession>A0ABY8BZF6</accession>
<dbReference type="Pfam" id="PF07615">
    <property type="entry name" value="Ykof"/>
    <property type="match status" value="2"/>
</dbReference>
<dbReference type="Gene3D" id="3.30.70.930">
    <property type="match status" value="2"/>
</dbReference>
<organism evidence="2 3">
    <name type="scientific">Microbacterium horticulturae</name>
    <dbReference type="NCBI Taxonomy" id="3028316"/>
    <lineage>
        <taxon>Bacteria</taxon>
        <taxon>Bacillati</taxon>
        <taxon>Actinomycetota</taxon>
        <taxon>Actinomycetes</taxon>
        <taxon>Micrococcales</taxon>
        <taxon>Microbacteriaceae</taxon>
        <taxon>Microbacterium</taxon>
    </lineage>
</organism>
<dbReference type="InterPro" id="IPR029756">
    <property type="entry name" value="MTH1187/YkoF-like"/>
</dbReference>
<sequence>MSDDYVDVILTALAEASADAAQLDVVTDDVSTWATGDETALATYFARLIAAAARGGRHVSATVMFSRGCPGEVRCALPAGGGLVSPLPDVPPTGVVGSAQWALYPLDDSGAADHMRDIYAAIDDARANGTYVRSDHYVTRLHGDVATILETVAGGWVRVGRTVPHVTTHVTISVNSPSGAAA</sequence>